<keyword evidence="3" id="KW-1185">Reference proteome</keyword>
<feature type="transmembrane region" description="Helical" evidence="1">
    <location>
        <begin position="225"/>
        <end position="245"/>
    </location>
</feature>
<feature type="transmembrane region" description="Helical" evidence="1">
    <location>
        <begin position="283"/>
        <end position="307"/>
    </location>
</feature>
<feature type="transmembrane region" description="Helical" evidence="1">
    <location>
        <begin position="64"/>
        <end position="88"/>
    </location>
</feature>
<dbReference type="Pfam" id="PF04018">
    <property type="entry name" value="VCA0040-like"/>
    <property type="match status" value="1"/>
</dbReference>
<proteinExistence type="predicted"/>
<protein>
    <submittedName>
        <fullName evidence="2">DUF368 domain-containing protein</fullName>
    </submittedName>
</protein>
<evidence type="ECO:0000313" key="3">
    <source>
        <dbReference type="Proteomes" id="UP000298616"/>
    </source>
</evidence>
<organism evidence="2 3">
    <name type="scientific">Mangrovivirga cuniculi</name>
    <dbReference type="NCBI Taxonomy" id="2715131"/>
    <lineage>
        <taxon>Bacteria</taxon>
        <taxon>Pseudomonadati</taxon>
        <taxon>Bacteroidota</taxon>
        <taxon>Cytophagia</taxon>
        <taxon>Cytophagales</taxon>
        <taxon>Mangrovivirgaceae</taxon>
        <taxon>Mangrovivirga</taxon>
    </lineage>
</organism>
<feature type="transmembrane region" description="Helical" evidence="1">
    <location>
        <begin position="100"/>
        <end position="118"/>
    </location>
</feature>
<dbReference type="AlphaFoldDB" id="A0A4D7JW51"/>
<dbReference type="OrthoDB" id="9793746at2"/>
<dbReference type="RefSeq" id="WP_137092334.1">
    <property type="nucleotide sequence ID" value="NZ_CP028923.1"/>
</dbReference>
<gene>
    <name evidence="2" type="ORF">DCC35_19380</name>
</gene>
<dbReference type="EMBL" id="CP028923">
    <property type="protein sequence ID" value="QCK16742.1"/>
    <property type="molecule type" value="Genomic_DNA"/>
</dbReference>
<accession>A0A4D7JW51</accession>
<keyword evidence="1" id="KW-0472">Membrane</keyword>
<dbReference type="PANTHER" id="PTHR37308">
    <property type="entry name" value="INTEGRAL MEMBRANE PROTEIN"/>
    <property type="match status" value="1"/>
</dbReference>
<evidence type="ECO:0000256" key="1">
    <source>
        <dbReference type="SAM" id="Phobius"/>
    </source>
</evidence>
<dbReference type="PANTHER" id="PTHR37308:SF1">
    <property type="entry name" value="POLYPRENYL-PHOSPHATE TRANSPORTER"/>
    <property type="match status" value="1"/>
</dbReference>
<feature type="transmembrane region" description="Helical" evidence="1">
    <location>
        <begin position="154"/>
        <end position="187"/>
    </location>
</feature>
<dbReference type="Proteomes" id="UP000298616">
    <property type="component" value="Chromosome"/>
</dbReference>
<name>A0A4D7JW51_9BACT</name>
<dbReference type="InterPro" id="IPR007163">
    <property type="entry name" value="VCA0040-like"/>
</dbReference>
<reference evidence="2 3" key="1">
    <citation type="submission" date="2018-04" db="EMBL/GenBank/DDBJ databases">
        <title>Complete genome uncultured novel isolate.</title>
        <authorList>
            <person name="Merlino G."/>
        </authorList>
    </citation>
    <scope>NUCLEOTIDE SEQUENCE [LARGE SCALE GENOMIC DNA]</scope>
    <source>
        <strain evidence="3">R1DC9</strain>
    </source>
</reference>
<feature type="transmembrane region" description="Helical" evidence="1">
    <location>
        <begin position="199"/>
        <end position="219"/>
    </location>
</feature>
<keyword evidence="1" id="KW-0812">Transmembrane</keyword>
<sequence>MRSLKDSLMLFFKGLGMGSADVVPGVSGGTIAFITGIYDELLDSIKSINGEAFRLLIKGNFIGLWRYVNGSFLLPLFIGIGASIFTFANFIEHWLEEYPISVWSFFFGLIIVSAYLVWKNLKKKTPGVFVALLLGIIVAYLITTFTPATTPETYWYVFLSGCIAICAMILPGISGSFILLILGKYIFIMESVKSLKLDIIAVFALGCIVGITSFSRLVSWCLEKFHDITVGVLAGFMIGSLNKVWPWKRIDDFMLNEKDEVVVLKESNLLPSTYAEEIGDPHLLYAIGFMIIAIVFVLGLERLAIYLNNEEK</sequence>
<keyword evidence="1" id="KW-1133">Transmembrane helix</keyword>
<dbReference type="KEGG" id="fpf:DCC35_19380"/>
<feature type="transmembrane region" description="Helical" evidence="1">
    <location>
        <begin position="125"/>
        <end position="142"/>
    </location>
</feature>
<evidence type="ECO:0000313" key="2">
    <source>
        <dbReference type="EMBL" id="QCK16742.1"/>
    </source>
</evidence>